<comment type="caution">
    <text evidence="4">The sequence shown here is derived from an EMBL/GenBank/DDBJ whole genome shotgun (WGS) entry which is preliminary data.</text>
</comment>
<keyword evidence="4" id="KW-0449">Lipoprotein</keyword>
<gene>
    <name evidence="4" type="ORF">EL18_01042</name>
</gene>
<dbReference type="STRING" id="472175.EL18_01042"/>
<dbReference type="Gene3D" id="3.40.50.2300">
    <property type="match status" value="2"/>
</dbReference>
<dbReference type="PANTHER" id="PTHR43208">
    <property type="entry name" value="ABC TRANSPORTER SUBSTRATE-BINDING PROTEIN"/>
    <property type="match status" value="1"/>
</dbReference>
<evidence type="ECO:0000313" key="5">
    <source>
        <dbReference type="Proteomes" id="UP000053675"/>
    </source>
</evidence>
<evidence type="ECO:0000256" key="2">
    <source>
        <dbReference type="SAM" id="SignalP"/>
    </source>
</evidence>
<feature type="chain" id="PRO_5001783229" evidence="2">
    <location>
        <begin position="29"/>
        <end position="362"/>
    </location>
</feature>
<feature type="signal peptide" evidence="2">
    <location>
        <begin position="1"/>
        <end position="28"/>
    </location>
</feature>
<dbReference type="GO" id="GO:0005886">
    <property type="term" value="C:plasma membrane"/>
    <property type="evidence" value="ECO:0007669"/>
    <property type="project" value="InterPro"/>
</dbReference>
<dbReference type="RefSeq" id="WP_036484010.1">
    <property type="nucleotide sequence ID" value="NZ_JMQM01000001.1"/>
</dbReference>
<dbReference type="PATRIC" id="fig|472175.3.peg.1049"/>
<dbReference type="InterPro" id="IPR052910">
    <property type="entry name" value="ABC-Purine-Binding"/>
</dbReference>
<keyword evidence="5" id="KW-1185">Reference proteome</keyword>
<proteinExistence type="predicted"/>
<sequence length="362" mass="39474">MIKTIKASALAALAVAATAIVPGGTAQAQDKTKACFIYVGPIGDFGWSYQHHQGLLDVEEAMGDKVETAYLESVPEGADAERAIERFARSGCDIIFTTSFGYMDPTNKVAAKFPDVKFEHATGYKREHDNVSTYNSRFYEGRYIQGVIAANISEKGVAGYIASFPIPEVVMGINAFLLGAQSINPDFKVKVVWANTWFDPGKEADAAKALIDQGVDIITQHTDSTAPMQVAAERGIKAFGQASDMLEFGPETQLTSIIDDWGPYYVERVEAVHEGTWEQKDVWAGLAEGHVVMAPYKNMPDEVAAQAKEIEEKIRSGEFHPFTGPIKKQDGSDWLAEGEVADDGTLLGMNFYVEGVDDKLPN</sequence>
<dbReference type="PANTHER" id="PTHR43208:SF1">
    <property type="entry name" value="ABC TRANSPORTER SUBSTRATE-BINDING PROTEIN"/>
    <property type="match status" value="1"/>
</dbReference>
<dbReference type="OrthoDB" id="9781639at2"/>
<evidence type="ECO:0000313" key="4">
    <source>
        <dbReference type="EMBL" id="KFB10014.1"/>
    </source>
</evidence>
<protein>
    <submittedName>
        <fullName evidence="4">Basic membrane lipoprotein</fullName>
    </submittedName>
</protein>
<keyword evidence="1 2" id="KW-0732">Signal</keyword>
<accession>A0A084UAM8</accession>
<dbReference type="AlphaFoldDB" id="A0A084UAM8"/>
<dbReference type="CDD" id="cd19963">
    <property type="entry name" value="PBP1_BMP-like"/>
    <property type="match status" value="1"/>
</dbReference>
<dbReference type="Pfam" id="PF02608">
    <property type="entry name" value="Bmp"/>
    <property type="match status" value="1"/>
</dbReference>
<evidence type="ECO:0000259" key="3">
    <source>
        <dbReference type="Pfam" id="PF02608"/>
    </source>
</evidence>
<evidence type="ECO:0000256" key="1">
    <source>
        <dbReference type="ARBA" id="ARBA00022729"/>
    </source>
</evidence>
<dbReference type="Proteomes" id="UP000053675">
    <property type="component" value="Unassembled WGS sequence"/>
</dbReference>
<feature type="domain" description="ABC transporter substrate-binding protein PnrA-like" evidence="3">
    <location>
        <begin position="31"/>
        <end position="318"/>
    </location>
</feature>
<organism evidence="4 5">
    <name type="scientific">Nitratireductor basaltis</name>
    <dbReference type="NCBI Taxonomy" id="472175"/>
    <lineage>
        <taxon>Bacteria</taxon>
        <taxon>Pseudomonadati</taxon>
        <taxon>Pseudomonadota</taxon>
        <taxon>Alphaproteobacteria</taxon>
        <taxon>Hyphomicrobiales</taxon>
        <taxon>Phyllobacteriaceae</taxon>
        <taxon>Nitratireductor</taxon>
    </lineage>
</organism>
<dbReference type="EMBL" id="JMQM01000001">
    <property type="protein sequence ID" value="KFB10014.1"/>
    <property type="molecule type" value="Genomic_DNA"/>
</dbReference>
<reference evidence="4 5" key="1">
    <citation type="submission" date="2014-05" db="EMBL/GenBank/DDBJ databases">
        <title>Draft Genome Sequence of Nitratireductor basaltis Strain UMTGB225, A Marine Bacterium Isolated from Green Barrel Tunicate.</title>
        <authorList>
            <person name="Gan H.Y."/>
        </authorList>
    </citation>
    <scope>NUCLEOTIDE SEQUENCE [LARGE SCALE GENOMIC DNA]</scope>
    <source>
        <strain evidence="4 5">UMTGB225</strain>
    </source>
</reference>
<dbReference type="InterPro" id="IPR003760">
    <property type="entry name" value="PnrA-like"/>
</dbReference>
<dbReference type="eggNOG" id="COG1744">
    <property type="taxonomic scope" value="Bacteria"/>
</dbReference>
<name>A0A084UAM8_9HYPH</name>